<evidence type="ECO:0000313" key="1">
    <source>
        <dbReference type="EMBL" id="KAH6603244.1"/>
    </source>
</evidence>
<dbReference type="InterPro" id="IPR023213">
    <property type="entry name" value="CAT-like_dom_sf"/>
</dbReference>
<comment type="caution">
    <text evidence="1">The sequence shown here is derived from an EMBL/GenBank/DDBJ whole genome shotgun (WGS) entry which is preliminary data.</text>
</comment>
<proteinExistence type="predicted"/>
<protein>
    <submittedName>
        <fullName evidence="1">Uncharacterized protein</fullName>
    </submittedName>
</protein>
<accession>A0A9P8TSH1</accession>
<organism evidence="1 2">
    <name type="scientific">Trichoderma cornu-damae</name>
    <dbReference type="NCBI Taxonomy" id="654480"/>
    <lineage>
        <taxon>Eukaryota</taxon>
        <taxon>Fungi</taxon>
        <taxon>Dikarya</taxon>
        <taxon>Ascomycota</taxon>
        <taxon>Pezizomycotina</taxon>
        <taxon>Sordariomycetes</taxon>
        <taxon>Hypocreomycetidae</taxon>
        <taxon>Hypocreales</taxon>
        <taxon>Hypocreaceae</taxon>
        <taxon>Trichoderma</taxon>
    </lineage>
</organism>
<dbReference type="OrthoDB" id="21502at2759"/>
<sequence length="489" mass="53945">MSAEAKPSGETVIPLSPKDQWRPINNIRTLVFVVVRDILDGDFMKASLDKLVRNHIPLLGARIKPSGTDGWLQYHSVSPLPDDYEVFRWSVSSAASTLGEANLVPAQDPERGVAILPDVTVLESTWIPADWPVVRSQDKPDTPILLVHLTCYTDATVVAINLPHCVSDQMGYGSVITAWIDVMRGKEPPPFISLPEGALDGHGDIPKKELYKKYEYRLRTKTERAEVLMGIIPELVVRSKETRCILYLPVGVVAGLRDRWRRHLKEKHGSDAVDITNGDVIVGIVTKFANMHRKKPKKQVITGPANLRGIHPNLPKGHHYLHNALVFCVSHAAVSRSKPPASELAYGNRLAILDAIQPANMERGLAVSRQLGIRNIPMHICEPWEFSYGTTNWCNAWHGIDFSVASISRTGKKQDGDGSSGDDGKTMDGAAASTPLIFGHSLERNHPNRLSTAIMCKAEGGYWVDFTAPNKGMAAIRALLERDPNLETI</sequence>
<dbReference type="Proteomes" id="UP000827724">
    <property type="component" value="Unassembled WGS sequence"/>
</dbReference>
<dbReference type="Gene3D" id="3.30.559.10">
    <property type="entry name" value="Chloramphenicol acetyltransferase-like domain"/>
    <property type="match status" value="1"/>
</dbReference>
<reference evidence="1" key="1">
    <citation type="submission" date="2021-08" db="EMBL/GenBank/DDBJ databases">
        <title>Chromosome-Level Trichoderma cornu-damae using Hi-C Data.</title>
        <authorList>
            <person name="Kim C.S."/>
        </authorList>
    </citation>
    <scope>NUCLEOTIDE SEQUENCE</scope>
    <source>
        <strain evidence="1">KA19-0412C</strain>
    </source>
</reference>
<dbReference type="EMBL" id="JAIWOZ010000007">
    <property type="protein sequence ID" value="KAH6603244.1"/>
    <property type="molecule type" value="Genomic_DNA"/>
</dbReference>
<evidence type="ECO:0000313" key="2">
    <source>
        <dbReference type="Proteomes" id="UP000827724"/>
    </source>
</evidence>
<dbReference type="AlphaFoldDB" id="A0A9P8TSH1"/>
<name>A0A9P8TSH1_9HYPO</name>
<gene>
    <name evidence="1" type="ORF">Trco_008019</name>
</gene>
<keyword evidence="2" id="KW-1185">Reference proteome</keyword>